<dbReference type="EMBL" id="CAFBMB010000001">
    <property type="protein sequence ID" value="CAB4887154.1"/>
    <property type="molecule type" value="Genomic_DNA"/>
</dbReference>
<dbReference type="PRINTS" id="PR00086">
    <property type="entry name" value="LLDHDRGNASE"/>
</dbReference>
<keyword evidence="2" id="KW-0520">NAD</keyword>
<dbReference type="SUPFAM" id="SSF51735">
    <property type="entry name" value="NAD(P)-binding Rossmann-fold domains"/>
    <property type="match status" value="1"/>
</dbReference>
<sequence>MKVAVIGGAGGIGSSVAFSLLRTDHHYEIVVIDNRDNMIVSHVMDLQDALSLGGATSVVGGEMSDALDADIVVLSAAVPLTLNTSRDIYLHDNAVIVGGIVDQLAAGGFAGILLLMTNPVDPLLTWVARRTGWSRERLLGYTLNDTQRFRTGLAQALDVAPQRVSCWVVGEHGAGAVQVFSTVTLDGKPVELTPDQRAHALDYAHNWYVRHVALDSGRTSTWSSGIGGALMVDAIARPTGEPFPASVILEGEYGVTGVSSSSPVVLGAHGLEKVVEIPLTSDESAQFIEGAAKIDELSRGLEGV</sequence>
<dbReference type="Gene3D" id="3.40.50.720">
    <property type="entry name" value="NAD(P)-binding Rossmann-like Domain"/>
    <property type="match status" value="1"/>
</dbReference>
<accession>A0A6J7F0R7</accession>
<dbReference type="Gene3D" id="3.90.110.10">
    <property type="entry name" value="Lactate dehydrogenase/glycoside hydrolase, family 4, C-terminal"/>
    <property type="match status" value="1"/>
</dbReference>
<dbReference type="InterPro" id="IPR022383">
    <property type="entry name" value="Lactate/malate_DH_C"/>
</dbReference>
<dbReference type="InterPro" id="IPR015955">
    <property type="entry name" value="Lactate_DH/Glyco_Ohase_4_C"/>
</dbReference>
<dbReference type="PANTHER" id="PTHR43128:SF16">
    <property type="entry name" value="L-LACTATE DEHYDROGENASE"/>
    <property type="match status" value="1"/>
</dbReference>
<feature type="domain" description="Lactate/malate dehydrogenase N-terminal" evidence="3">
    <location>
        <begin position="1"/>
        <end position="140"/>
    </location>
</feature>
<evidence type="ECO:0000259" key="4">
    <source>
        <dbReference type="Pfam" id="PF02866"/>
    </source>
</evidence>
<dbReference type="PIRSF" id="PIRSF000102">
    <property type="entry name" value="Lac_mal_DH"/>
    <property type="match status" value="1"/>
</dbReference>
<dbReference type="InterPro" id="IPR001557">
    <property type="entry name" value="L-lactate/malate_DH"/>
</dbReference>
<dbReference type="GO" id="GO:0004459">
    <property type="term" value="F:L-lactate dehydrogenase (NAD+) activity"/>
    <property type="evidence" value="ECO:0007669"/>
    <property type="project" value="TreeGrafter"/>
</dbReference>
<feature type="domain" description="Lactate/malate dehydrogenase C-terminal" evidence="4">
    <location>
        <begin position="145"/>
        <end position="289"/>
    </location>
</feature>
<proteinExistence type="predicted"/>
<evidence type="ECO:0000259" key="3">
    <source>
        <dbReference type="Pfam" id="PF00056"/>
    </source>
</evidence>
<dbReference type="SUPFAM" id="SSF56327">
    <property type="entry name" value="LDH C-terminal domain-like"/>
    <property type="match status" value="1"/>
</dbReference>
<dbReference type="AlphaFoldDB" id="A0A6J7F0R7"/>
<protein>
    <submittedName>
        <fullName evidence="5">Unannotated protein</fullName>
    </submittedName>
</protein>
<dbReference type="PANTHER" id="PTHR43128">
    <property type="entry name" value="L-2-HYDROXYCARBOXYLATE DEHYDROGENASE (NAD(P)(+))"/>
    <property type="match status" value="1"/>
</dbReference>
<dbReference type="Pfam" id="PF02866">
    <property type="entry name" value="Ldh_1_C"/>
    <property type="match status" value="1"/>
</dbReference>
<evidence type="ECO:0000313" key="5">
    <source>
        <dbReference type="EMBL" id="CAB4887154.1"/>
    </source>
</evidence>
<evidence type="ECO:0000256" key="2">
    <source>
        <dbReference type="ARBA" id="ARBA00023027"/>
    </source>
</evidence>
<evidence type="ECO:0000256" key="1">
    <source>
        <dbReference type="ARBA" id="ARBA00023002"/>
    </source>
</evidence>
<dbReference type="InterPro" id="IPR001236">
    <property type="entry name" value="Lactate/malate_DH_N"/>
</dbReference>
<reference evidence="5" key="1">
    <citation type="submission" date="2020-05" db="EMBL/GenBank/DDBJ databases">
        <authorList>
            <person name="Chiriac C."/>
            <person name="Salcher M."/>
            <person name="Ghai R."/>
            <person name="Kavagutti S V."/>
        </authorList>
    </citation>
    <scope>NUCLEOTIDE SEQUENCE</scope>
</reference>
<name>A0A6J7F0R7_9ZZZZ</name>
<gene>
    <name evidence="5" type="ORF">UFOPK3516_00005</name>
</gene>
<keyword evidence="1" id="KW-0560">Oxidoreductase</keyword>
<organism evidence="5">
    <name type="scientific">freshwater metagenome</name>
    <dbReference type="NCBI Taxonomy" id="449393"/>
    <lineage>
        <taxon>unclassified sequences</taxon>
        <taxon>metagenomes</taxon>
        <taxon>ecological metagenomes</taxon>
    </lineage>
</organism>
<dbReference type="Pfam" id="PF00056">
    <property type="entry name" value="Ldh_1_N"/>
    <property type="match status" value="1"/>
</dbReference>
<dbReference type="GO" id="GO:0006089">
    <property type="term" value="P:lactate metabolic process"/>
    <property type="evidence" value="ECO:0007669"/>
    <property type="project" value="TreeGrafter"/>
</dbReference>
<dbReference type="InterPro" id="IPR036291">
    <property type="entry name" value="NAD(P)-bd_dom_sf"/>
</dbReference>